<feature type="domain" description="GH18" evidence="3">
    <location>
        <begin position="1"/>
        <end position="69"/>
    </location>
</feature>
<feature type="non-terminal residue" evidence="4">
    <location>
        <position position="1"/>
    </location>
</feature>
<evidence type="ECO:0000313" key="4">
    <source>
        <dbReference type="EMBL" id="RJE17039.1"/>
    </source>
</evidence>
<sequence length="69" mass="8315">VDLDWEYPVAPDRGGSPEDFENFVVFVSRMRERFHKENPGWEITMTLPASYWYLRGFDVKSLQEYVTYF</sequence>
<dbReference type="Proteomes" id="UP000266188">
    <property type="component" value="Unassembled WGS sequence"/>
</dbReference>
<dbReference type="PANTHER" id="PTHR47700">
    <property type="entry name" value="V CHITINASE, PUTATIVE (AFU_ORTHOLOGUE AFUA_6G13720)-RELATED"/>
    <property type="match status" value="1"/>
</dbReference>
<dbReference type="PROSITE" id="PS51910">
    <property type="entry name" value="GH18_2"/>
    <property type="match status" value="1"/>
</dbReference>
<evidence type="ECO:0000256" key="2">
    <source>
        <dbReference type="ARBA" id="ARBA00023026"/>
    </source>
</evidence>
<dbReference type="EMBL" id="MVGC01001789">
    <property type="protein sequence ID" value="RJE17039.1"/>
    <property type="molecule type" value="Genomic_DNA"/>
</dbReference>
<dbReference type="STRING" id="2070753.A0A3A2Z1X8"/>
<dbReference type="GO" id="GO:0005975">
    <property type="term" value="P:carbohydrate metabolic process"/>
    <property type="evidence" value="ECO:0007669"/>
    <property type="project" value="InterPro"/>
</dbReference>
<organism evidence="4 5">
    <name type="scientific">Aspergillus sclerotialis</name>
    <dbReference type="NCBI Taxonomy" id="2070753"/>
    <lineage>
        <taxon>Eukaryota</taxon>
        <taxon>Fungi</taxon>
        <taxon>Dikarya</taxon>
        <taxon>Ascomycota</taxon>
        <taxon>Pezizomycotina</taxon>
        <taxon>Eurotiomycetes</taxon>
        <taxon>Eurotiomycetidae</taxon>
        <taxon>Eurotiales</taxon>
        <taxon>Aspergillaceae</taxon>
        <taxon>Aspergillus</taxon>
        <taxon>Aspergillus subgen. Polypaecilum</taxon>
    </lineage>
</organism>
<name>A0A3A2Z1X8_9EURO</name>
<gene>
    <name evidence="4" type="ORF">PHISCL_10624</name>
</gene>
<keyword evidence="5" id="KW-1185">Reference proteome</keyword>
<dbReference type="AlphaFoldDB" id="A0A3A2Z1X8"/>
<dbReference type="Gene3D" id="3.20.20.80">
    <property type="entry name" value="Glycosidases"/>
    <property type="match status" value="1"/>
</dbReference>
<accession>A0A3A2Z1X8</accession>
<dbReference type="PANTHER" id="PTHR47700:SF2">
    <property type="entry name" value="CHITINASE"/>
    <property type="match status" value="1"/>
</dbReference>
<dbReference type="GO" id="GO:0016787">
    <property type="term" value="F:hydrolase activity"/>
    <property type="evidence" value="ECO:0007669"/>
    <property type="project" value="UniProtKB-KW"/>
</dbReference>
<comment type="caution">
    <text evidence="4">The sequence shown here is derived from an EMBL/GenBank/DDBJ whole genome shotgun (WGS) entry which is preliminary data.</text>
</comment>
<keyword evidence="1" id="KW-0147">Chitin-binding</keyword>
<protein>
    <submittedName>
        <fullName evidence="4">Glycosyl hydrolases family 18</fullName>
    </submittedName>
</protein>
<dbReference type="OrthoDB" id="73875at2759"/>
<evidence type="ECO:0000313" key="5">
    <source>
        <dbReference type="Proteomes" id="UP000266188"/>
    </source>
</evidence>
<dbReference type="InterPro" id="IPR053214">
    <property type="entry name" value="LysM12-like"/>
</dbReference>
<keyword evidence="4" id="KW-0378">Hydrolase</keyword>
<dbReference type="GO" id="GO:0008061">
    <property type="term" value="F:chitin binding"/>
    <property type="evidence" value="ECO:0007669"/>
    <property type="project" value="UniProtKB-KW"/>
</dbReference>
<dbReference type="InterPro" id="IPR017853">
    <property type="entry name" value="GH"/>
</dbReference>
<reference evidence="5" key="1">
    <citation type="submission" date="2017-02" db="EMBL/GenBank/DDBJ databases">
        <authorList>
            <person name="Tafer H."/>
            <person name="Lopandic K."/>
        </authorList>
    </citation>
    <scope>NUCLEOTIDE SEQUENCE [LARGE SCALE GENOMIC DNA]</scope>
    <source>
        <strain evidence="5">CBS 366.77</strain>
    </source>
</reference>
<keyword evidence="2" id="KW-0843">Virulence</keyword>
<proteinExistence type="predicted"/>
<evidence type="ECO:0000259" key="3">
    <source>
        <dbReference type="PROSITE" id="PS51910"/>
    </source>
</evidence>
<evidence type="ECO:0000256" key="1">
    <source>
        <dbReference type="ARBA" id="ARBA00022669"/>
    </source>
</evidence>
<dbReference type="InterPro" id="IPR001223">
    <property type="entry name" value="Glyco_hydro18_cat"/>
</dbReference>
<dbReference type="SUPFAM" id="SSF51445">
    <property type="entry name" value="(Trans)glycosidases"/>
    <property type="match status" value="1"/>
</dbReference>
<dbReference type="Pfam" id="PF00704">
    <property type="entry name" value="Glyco_hydro_18"/>
    <property type="match status" value="1"/>
</dbReference>